<evidence type="ECO:0000313" key="2">
    <source>
        <dbReference type="Proteomes" id="UP001176517"/>
    </source>
</evidence>
<reference evidence="1" key="1">
    <citation type="journal article" date="2023" name="PhytoFront">
        <title>Draft Genome Resources of Seven Strains of Tilletia horrida, Causal Agent of Kernel Smut of Rice.</title>
        <authorList>
            <person name="Khanal S."/>
            <person name="Antony Babu S."/>
            <person name="Zhou X.G."/>
        </authorList>
    </citation>
    <scope>NUCLEOTIDE SEQUENCE</scope>
    <source>
        <strain evidence="1">TX6</strain>
    </source>
</reference>
<proteinExistence type="predicted"/>
<accession>A0AAN6GU96</accession>
<dbReference type="Proteomes" id="UP001176517">
    <property type="component" value="Unassembled WGS sequence"/>
</dbReference>
<protein>
    <submittedName>
        <fullName evidence="1">Uncharacterized protein</fullName>
    </submittedName>
</protein>
<comment type="caution">
    <text evidence="1">The sequence shown here is derived from an EMBL/GenBank/DDBJ whole genome shotgun (WGS) entry which is preliminary data.</text>
</comment>
<name>A0AAN6GU96_9BASI</name>
<organism evidence="1 2">
    <name type="scientific">Tilletia horrida</name>
    <dbReference type="NCBI Taxonomy" id="155126"/>
    <lineage>
        <taxon>Eukaryota</taxon>
        <taxon>Fungi</taxon>
        <taxon>Dikarya</taxon>
        <taxon>Basidiomycota</taxon>
        <taxon>Ustilaginomycotina</taxon>
        <taxon>Exobasidiomycetes</taxon>
        <taxon>Tilletiales</taxon>
        <taxon>Tilletiaceae</taxon>
        <taxon>Tilletia</taxon>
    </lineage>
</organism>
<keyword evidence="2" id="KW-1185">Reference proteome</keyword>
<dbReference type="AlphaFoldDB" id="A0AAN6GU96"/>
<gene>
    <name evidence="1" type="ORF">OC846_002084</name>
</gene>
<evidence type="ECO:0000313" key="1">
    <source>
        <dbReference type="EMBL" id="KAK0554512.1"/>
    </source>
</evidence>
<dbReference type="EMBL" id="JAPDMZ010000037">
    <property type="protein sequence ID" value="KAK0554512.1"/>
    <property type="molecule type" value="Genomic_DNA"/>
</dbReference>
<sequence length="127" mass="15009">MTRSRRKQQDPYADIAELFHGLSLDYSKIHVLQSILRALDIDEDEIPNTVTQCRKKLKTIHVNIYDLVPALRIEMGLVRGYKPADGYDVPRYSHKDLRRELRDVPGRRFPLQRAKDETLRDLLRKRL</sequence>